<accession>A0A9Q3CFL1</accession>
<feature type="compositionally biased region" description="Polar residues" evidence="1">
    <location>
        <begin position="151"/>
        <end position="164"/>
    </location>
</feature>
<protein>
    <submittedName>
        <fullName evidence="2">Uncharacterized protein</fullName>
    </submittedName>
</protein>
<evidence type="ECO:0000313" key="3">
    <source>
        <dbReference type="Proteomes" id="UP000765509"/>
    </source>
</evidence>
<comment type="caution">
    <text evidence="2">The sequence shown here is derived from an EMBL/GenBank/DDBJ whole genome shotgun (WGS) entry which is preliminary data.</text>
</comment>
<dbReference type="AlphaFoldDB" id="A0A9Q3CFL1"/>
<gene>
    <name evidence="2" type="ORF">O181_021350</name>
</gene>
<dbReference type="EMBL" id="AVOT02006460">
    <property type="protein sequence ID" value="MBW0481635.1"/>
    <property type="molecule type" value="Genomic_DNA"/>
</dbReference>
<sequence>MPEMEVTIQSNQMDVNKEEARPNPEMPSLPQERHIWRMPELPPIPQGLNHFQVAAIEIYQCKYKNWFRAAKEEEWEICPSLWQGAMNSYLHIKSFLGQEKTIELLGGWNPFSCKEKVKKINNWFKNQSLLSIDQRKELEMTPALETEAPVASTSSRSVQGQAQRTSEEAERSQEPSWKGQRQSQLAQTLPTRVQDPQIGAFSHGQCIQHGQDLDEIHSQGAGEDEQSFSTQIIHKIKFVQSNIDVRLGKFDVKINKITSDISELKRNDKKYIEWYQLTNVRLNSIINTCEGIKSKFQVQNEEMEDPLIFNINDQLKILKDHILEIVKKTNKFATHLAKSYSEKQKLKNEIIANVEQIHKNYDPHMPRRSTPLTEENLSVKESFNPLLGENVISAKDICKLEEWPTLSGEGEYNHIELIRTIDMLQEDFNIPDEIIVGKLHCLFTRNANKWYYKMRIEYGKHD</sequence>
<feature type="region of interest" description="Disordered" evidence="1">
    <location>
        <begin position="1"/>
        <end position="27"/>
    </location>
</feature>
<name>A0A9Q3CFL1_9BASI</name>
<reference evidence="2" key="1">
    <citation type="submission" date="2021-03" db="EMBL/GenBank/DDBJ databases">
        <title>Draft genome sequence of rust myrtle Austropuccinia psidii MF-1, a brazilian biotype.</title>
        <authorList>
            <person name="Quecine M.C."/>
            <person name="Pachon D.M.R."/>
            <person name="Bonatelli M.L."/>
            <person name="Correr F.H."/>
            <person name="Franceschini L.M."/>
            <person name="Leite T.F."/>
            <person name="Margarido G.R.A."/>
            <person name="Almeida C.A."/>
            <person name="Ferrarezi J.A."/>
            <person name="Labate C.A."/>
        </authorList>
    </citation>
    <scope>NUCLEOTIDE SEQUENCE</scope>
    <source>
        <strain evidence="2">MF-1</strain>
    </source>
</reference>
<evidence type="ECO:0000256" key="1">
    <source>
        <dbReference type="SAM" id="MobiDB-lite"/>
    </source>
</evidence>
<proteinExistence type="predicted"/>
<dbReference type="Proteomes" id="UP000765509">
    <property type="component" value="Unassembled WGS sequence"/>
</dbReference>
<keyword evidence="3" id="KW-1185">Reference proteome</keyword>
<evidence type="ECO:0000313" key="2">
    <source>
        <dbReference type="EMBL" id="MBW0481635.1"/>
    </source>
</evidence>
<organism evidence="2 3">
    <name type="scientific">Austropuccinia psidii MF-1</name>
    <dbReference type="NCBI Taxonomy" id="1389203"/>
    <lineage>
        <taxon>Eukaryota</taxon>
        <taxon>Fungi</taxon>
        <taxon>Dikarya</taxon>
        <taxon>Basidiomycota</taxon>
        <taxon>Pucciniomycotina</taxon>
        <taxon>Pucciniomycetes</taxon>
        <taxon>Pucciniales</taxon>
        <taxon>Sphaerophragmiaceae</taxon>
        <taxon>Austropuccinia</taxon>
    </lineage>
</organism>
<feature type="compositionally biased region" description="Polar residues" evidence="1">
    <location>
        <begin position="179"/>
        <end position="189"/>
    </location>
</feature>
<feature type="region of interest" description="Disordered" evidence="1">
    <location>
        <begin position="145"/>
        <end position="189"/>
    </location>
</feature>